<gene>
    <name evidence="2" type="ORF">PFICI_04291</name>
</gene>
<dbReference type="Pfam" id="PF06985">
    <property type="entry name" value="HET"/>
    <property type="match status" value="1"/>
</dbReference>
<dbReference type="KEGG" id="pfy:PFICI_04291"/>
<organism evidence="2 3">
    <name type="scientific">Pestalotiopsis fici (strain W106-1 / CGMCC3.15140)</name>
    <dbReference type="NCBI Taxonomy" id="1229662"/>
    <lineage>
        <taxon>Eukaryota</taxon>
        <taxon>Fungi</taxon>
        <taxon>Dikarya</taxon>
        <taxon>Ascomycota</taxon>
        <taxon>Pezizomycotina</taxon>
        <taxon>Sordariomycetes</taxon>
        <taxon>Xylariomycetidae</taxon>
        <taxon>Amphisphaeriales</taxon>
        <taxon>Sporocadaceae</taxon>
        <taxon>Pestalotiopsis</taxon>
    </lineage>
</organism>
<dbReference type="PANTHER" id="PTHR33112">
    <property type="entry name" value="DOMAIN PROTEIN, PUTATIVE-RELATED"/>
    <property type="match status" value="1"/>
</dbReference>
<evidence type="ECO:0000313" key="2">
    <source>
        <dbReference type="EMBL" id="ETS82415.1"/>
    </source>
</evidence>
<dbReference type="STRING" id="1229662.W3X8P4"/>
<dbReference type="InParanoid" id="W3X8P4"/>
<protein>
    <recommendedName>
        <fullName evidence="1">Heterokaryon incompatibility domain-containing protein</fullName>
    </recommendedName>
</protein>
<dbReference type="RefSeq" id="XP_007831063.1">
    <property type="nucleotide sequence ID" value="XM_007832872.1"/>
</dbReference>
<dbReference type="HOGENOM" id="CLU_002639_4_4_1"/>
<accession>W3X8P4</accession>
<dbReference type="AlphaFoldDB" id="W3X8P4"/>
<proteinExistence type="predicted"/>
<dbReference type="OrthoDB" id="5428863at2759"/>
<keyword evidence="3" id="KW-1185">Reference proteome</keyword>
<dbReference type="GeneID" id="19269304"/>
<dbReference type="EMBL" id="KI912111">
    <property type="protein sequence ID" value="ETS82415.1"/>
    <property type="molecule type" value="Genomic_DNA"/>
</dbReference>
<evidence type="ECO:0000313" key="3">
    <source>
        <dbReference type="Proteomes" id="UP000030651"/>
    </source>
</evidence>
<evidence type="ECO:0000259" key="1">
    <source>
        <dbReference type="Pfam" id="PF06985"/>
    </source>
</evidence>
<feature type="domain" description="Heterokaryon incompatibility" evidence="1">
    <location>
        <begin position="262"/>
        <end position="407"/>
    </location>
</feature>
<dbReference type="InterPro" id="IPR010730">
    <property type="entry name" value="HET"/>
</dbReference>
<name>W3X8P4_PESFW</name>
<sequence length="769" mass="87063">MDAKIESPPDGGQGKEILQQTDDAHLCEKCFELMKDLSDQSQDLADWDWRLNKSAIAARYAANLNPANLVDSVRNMRSSSKTGIFIAELGNRFRQAIDTNCTLCRLLLASKVETTSNESRDDGGGDELQGFLLRDYFLFNHRRSNPLSSRETKLGEMIFLAVVPANFDASSSEDDQKALELQTASKGCLVLTNKESEQTILNAVTVSPHFEPSVVLEWFDFCRHHHDELCQQDAASTVAIDGFRWIDCDTKMVETAQAVQPYIALSYVWGPPSPSSAPSEPEDPNADQVPLPEKLPATIEDAITVTKQLGFRYLWVDRYCINQKNPEIKLKQIQQMDLIYQNAELAIIAAAGTDERHGLPGVGGKERASARGSSVKYKNIDITSTLKDPQGVVRDSRWYTRGWTFQEGLLSRRRLVFTEEQVYFECNAMNCFESISGSLTSLSERDNTRAATFMRPGLFESHRRRTTSAVGAKRVRSVEEMDFSALFDSYLIWSQQYSARNLSFDGDSMNAFLGLIHKIEKIPKPLLQHWAIPYPHSDHKLDPLHAFAEALSWRHKYSCWDDDASKRPRRRTEFPSWSWVGWASEIVYPTKDALVEERLYGENIEITRFRNREMTLGETGRGSKWSADKKVSYGVLSSNNRVLTIHSRVIQASDLSYDAQTKQWKLYGHPATVAMSQGPPTEDEFYEQLRQDKQWACVLLGSASSQMVQVITALILERSDDDDSYVRSGLLIAKMPAMSWTGRLMKTAFQDLTREAKSMASQFQTFNIK</sequence>
<dbReference type="eggNOG" id="ENOG502SQ1Q">
    <property type="taxonomic scope" value="Eukaryota"/>
</dbReference>
<dbReference type="Proteomes" id="UP000030651">
    <property type="component" value="Unassembled WGS sequence"/>
</dbReference>
<reference evidence="3" key="1">
    <citation type="journal article" date="2015" name="BMC Genomics">
        <title>Genomic and transcriptomic analysis of the endophytic fungus Pestalotiopsis fici reveals its lifestyle and high potential for synthesis of natural products.</title>
        <authorList>
            <person name="Wang X."/>
            <person name="Zhang X."/>
            <person name="Liu L."/>
            <person name="Xiang M."/>
            <person name="Wang W."/>
            <person name="Sun X."/>
            <person name="Che Y."/>
            <person name="Guo L."/>
            <person name="Liu G."/>
            <person name="Guo L."/>
            <person name="Wang C."/>
            <person name="Yin W.B."/>
            <person name="Stadler M."/>
            <person name="Zhang X."/>
            <person name="Liu X."/>
        </authorList>
    </citation>
    <scope>NUCLEOTIDE SEQUENCE [LARGE SCALE GENOMIC DNA]</scope>
    <source>
        <strain evidence="3">W106-1 / CGMCC3.15140</strain>
    </source>
</reference>
<dbReference type="OMA" id="CINQKED"/>
<dbReference type="PANTHER" id="PTHR33112:SF1">
    <property type="entry name" value="HETEROKARYON INCOMPATIBILITY DOMAIN-CONTAINING PROTEIN"/>
    <property type="match status" value="1"/>
</dbReference>